<protein>
    <submittedName>
        <fullName evidence="1">Transposase</fullName>
    </submittedName>
</protein>
<dbReference type="Proteomes" id="UP000475385">
    <property type="component" value="Unassembled WGS sequence"/>
</dbReference>
<gene>
    <name evidence="1" type="ORF">G3576_27685</name>
</gene>
<evidence type="ECO:0000313" key="2">
    <source>
        <dbReference type="Proteomes" id="UP000475385"/>
    </source>
</evidence>
<reference evidence="1 2" key="1">
    <citation type="submission" date="2020-02" db="EMBL/GenBank/DDBJ databases">
        <authorList>
            <person name="Kim H.M."/>
            <person name="Jeon C.O."/>
        </authorList>
    </citation>
    <scope>NUCLEOTIDE SEQUENCE [LARGE SCALE GENOMIC DNA]</scope>
    <source>
        <strain evidence="1 2">PeD5</strain>
    </source>
</reference>
<proteinExistence type="predicted"/>
<dbReference type="EMBL" id="JAAIKB010000020">
    <property type="protein sequence ID" value="NGM23820.1"/>
    <property type="molecule type" value="Genomic_DNA"/>
</dbReference>
<evidence type="ECO:0000313" key="1">
    <source>
        <dbReference type="EMBL" id="NGM23820.1"/>
    </source>
</evidence>
<organism evidence="1 2">
    <name type="scientific">Falsiroseomonas algicola</name>
    <dbReference type="NCBI Taxonomy" id="2716930"/>
    <lineage>
        <taxon>Bacteria</taxon>
        <taxon>Pseudomonadati</taxon>
        <taxon>Pseudomonadota</taxon>
        <taxon>Alphaproteobacteria</taxon>
        <taxon>Acetobacterales</taxon>
        <taxon>Roseomonadaceae</taxon>
        <taxon>Falsiroseomonas</taxon>
    </lineage>
</organism>
<sequence>MLVRRDRLTRAEATMVAAVEAGVPELATARDIVDEFHRMVSAMAPAPLRDWITRASASMLPAFGHGIAADQSAVLAALTEPWSNGTTERHI</sequence>
<dbReference type="AlphaFoldDB" id="A0A6M1LTP9"/>
<accession>A0A6M1LTP9</accession>
<keyword evidence="2" id="KW-1185">Reference proteome</keyword>
<name>A0A6M1LTP9_9PROT</name>
<comment type="caution">
    <text evidence="1">The sequence shown here is derived from an EMBL/GenBank/DDBJ whole genome shotgun (WGS) entry which is preliminary data.</text>
</comment>
<dbReference type="RefSeq" id="WP_164697737.1">
    <property type="nucleotide sequence ID" value="NZ_JAAIKB010000020.1"/>
</dbReference>
<reference evidence="1 2" key="2">
    <citation type="submission" date="2020-03" db="EMBL/GenBank/DDBJ databases">
        <title>Roseomonas stagni sp. nov., isolated from pond water in Japan.</title>
        <authorList>
            <person name="Furuhata K."/>
            <person name="Miyamoto H."/>
            <person name="Goto K."/>
        </authorList>
    </citation>
    <scope>NUCLEOTIDE SEQUENCE [LARGE SCALE GENOMIC DNA]</scope>
    <source>
        <strain evidence="1 2">PeD5</strain>
    </source>
</reference>